<dbReference type="InterPro" id="IPR012340">
    <property type="entry name" value="NA-bd_OB-fold"/>
</dbReference>
<gene>
    <name evidence="1" type="ORF">PDIGIT_LOCUS727</name>
</gene>
<accession>A0A9W4U3I5</accession>
<reference evidence="1" key="1">
    <citation type="submission" date="2023-01" db="EMBL/GenBank/DDBJ databases">
        <authorList>
            <person name="Van Ghelder C."/>
            <person name="Rancurel C."/>
        </authorList>
    </citation>
    <scope>NUCLEOTIDE SEQUENCE</scope>
    <source>
        <strain evidence="1">CNCM I-4278</strain>
    </source>
</reference>
<dbReference type="Proteomes" id="UP001152607">
    <property type="component" value="Unassembled WGS sequence"/>
</dbReference>
<dbReference type="Pfam" id="PF12658">
    <property type="entry name" value="Ten1"/>
    <property type="match status" value="1"/>
</dbReference>
<dbReference type="GO" id="GO:1990879">
    <property type="term" value="C:CST complex"/>
    <property type="evidence" value="ECO:0007669"/>
    <property type="project" value="InterPro"/>
</dbReference>
<dbReference type="Gene3D" id="2.40.50.140">
    <property type="entry name" value="Nucleic acid-binding proteins"/>
    <property type="match status" value="1"/>
</dbReference>
<proteinExistence type="predicted"/>
<comment type="caution">
    <text evidence="1">The sequence shown here is derived from an EMBL/GenBank/DDBJ whole genome shotgun (WGS) entry which is preliminary data.</text>
</comment>
<organism evidence="1 2">
    <name type="scientific">Periconia digitata</name>
    <dbReference type="NCBI Taxonomy" id="1303443"/>
    <lineage>
        <taxon>Eukaryota</taxon>
        <taxon>Fungi</taxon>
        <taxon>Dikarya</taxon>
        <taxon>Ascomycota</taxon>
        <taxon>Pezizomycotina</taxon>
        <taxon>Dothideomycetes</taxon>
        <taxon>Pleosporomycetidae</taxon>
        <taxon>Pleosporales</taxon>
        <taxon>Massarineae</taxon>
        <taxon>Periconiaceae</taxon>
        <taxon>Periconia</taxon>
    </lineage>
</organism>
<keyword evidence="2" id="KW-1185">Reference proteome</keyword>
<dbReference type="AlphaFoldDB" id="A0A9W4U3I5"/>
<evidence type="ECO:0000313" key="2">
    <source>
        <dbReference type="Proteomes" id="UP001152607"/>
    </source>
</evidence>
<dbReference type="GO" id="GO:0043047">
    <property type="term" value="F:single-stranded telomeric DNA binding"/>
    <property type="evidence" value="ECO:0007669"/>
    <property type="project" value="InterPro"/>
</dbReference>
<dbReference type="OrthoDB" id="5275361at2759"/>
<sequence length="124" mass="13496">MNGPVASNLTLLNDLDQIPTGTKVRFLGCVDEYLTKTATLRLVHDYPPSRPPKVAHVDIQHILESIKRHEVDVGTWINVIGHVEPSPKSGTPCICVQAVAVWDAGNVDLDAYQSAVVERKNAGC</sequence>
<dbReference type="InterPro" id="IPR024222">
    <property type="entry name" value="Ten1_fungal"/>
</dbReference>
<evidence type="ECO:0008006" key="3">
    <source>
        <dbReference type="Google" id="ProtNLM"/>
    </source>
</evidence>
<dbReference type="GO" id="GO:0016233">
    <property type="term" value="P:telomere capping"/>
    <property type="evidence" value="ECO:0007669"/>
    <property type="project" value="InterPro"/>
</dbReference>
<protein>
    <recommendedName>
        <fullName evidence="3">CST complex subunit Ten1</fullName>
    </recommendedName>
</protein>
<evidence type="ECO:0000313" key="1">
    <source>
        <dbReference type="EMBL" id="CAI6244718.1"/>
    </source>
</evidence>
<name>A0A9W4U3I5_9PLEO</name>
<dbReference type="EMBL" id="CAOQHR010000001">
    <property type="protein sequence ID" value="CAI6244718.1"/>
    <property type="molecule type" value="Genomic_DNA"/>
</dbReference>